<dbReference type="FunFam" id="3.40.50.300:FF:000160">
    <property type="entry name" value="ATP-dependent RNA helicase DDX3X"/>
    <property type="match status" value="1"/>
</dbReference>
<dbReference type="SMART" id="SM00487">
    <property type="entry name" value="DEXDc"/>
    <property type="match status" value="1"/>
</dbReference>
<dbReference type="InterPro" id="IPR000629">
    <property type="entry name" value="RNA-helicase_DEAD-box_CS"/>
</dbReference>
<dbReference type="InterPro" id="IPR027417">
    <property type="entry name" value="P-loop_NTPase"/>
</dbReference>
<evidence type="ECO:0000256" key="6">
    <source>
        <dbReference type="ARBA" id="ARBA00022884"/>
    </source>
</evidence>
<dbReference type="SMART" id="SM00490">
    <property type="entry name" value="HELICc"/>
    <property type="match status" value="1"/>
</dbReference>
<keyword evidence="5 10" id="KW-0067">ATP-binding</keyword>
<dbReference type="GO" id="GO:0003724">
    <property type="term" value="F:RNA helicase activity"/>
    <property type="evidence" value="ECO:0007669"/>
    <property type="project" value="UniProtKB-EC"/>
</dbReference>
<evidence type="ECO:0000256" key="2">
    <source>
        <dbReference type="ARBA" id="ARBA00022741"/>
    </source>
</evidence>
<feature type="region of interest" description="Disordered" evidence="11">
    <location>
        <begin position="91"/>
        <end position="136"/>
    </location>
</feature>
<evidence type="ECO:0000256" key="4">
    <source>
        <dbReference type="ARBA" id="ARBA00022806"/>
    </source>
</evidence>
<comment type="catalytic activity">
    <reaction evidence="8">
        <text>ATP + H2O = ADP + phosphate + H(+)</text>
        <dbReference type="Rhea" id="RHEA:13065"/>
        <dbReference type="ChEBI" id="CHEBI:15377"/>
        <dbReference type="ChEBI" id="CHEBI:15378"/>
        <dbReference type="ChEBI" id="CHEBI:30616"/>
        <dbReference type="ChEBI" id="CHEBI:43474"/>
        <dbReference type="ChEBI" id="CHEBI:456216"/>
        <dbReference type="EC" id="3.6.4.13"/>
    </reaction>
</comment>
<dbReference type="FunFam" id="3.40.50.300:FF:000008">
    <property type="entry name" value="ATP-dependent RNA helicase RhlB"/>
    <property type="match status" value="1"/>
</dbReference>
<feature type="compositionally biased region" description="Low complexity" evidence="11">
    <location>
        <begin position="116"/>
        <end position="128"/>
    </location>
</feature>
<dbReference type="CDD" id="cd18787">
    <property type="entry name" value="SF2_C_DEAD"/>
    <property type="match status" value="1"/>
</dbReference>
<keyword evidence="16" id="KW-1185">Reference proteome</keyword>
<dbReference type="EMBL" id="OA885441">
    <property type="protein sequence ID" value="CAD7282041.1"/>
    <property type="molecule type" value="Genomic_DNA"/>
</dbReference>
<dbReference type="InterPro" id="IPR014014">
    <property type="entry name" value="RNA_helicase_DEAD_Q_motif"/>
</dbReference>
<dbReference type="InterPro" id="IPR011545">
    <property type="entry name" value="DEAD/DEAH_box_helicase_dom"/>
</dbReference>
<dbReference type="InterPro" id="IPR014001">
    <property type="entry name" value="Helicase_ATP-bd"/>
</dbReference>
<dbReference type="SUPFAM" id="SSF52540">
    <property type="entry name" value="P-loop containing nucleoside triphosphate hydrolases"/>
    <property type="match status" value="1"/>
</dbReference>
<reference evidence="15" key="1">
    <citation type="submission" date="2020-11" db="EMBL/GenBank/DDBJ databases">
        <authorList>
            <person name="Tran Van P."/>
        </authorList>
    </citation>
    <scope>NUCLEOTIDE SEQUENCE</scope>
</reference>
<accession>A0A7R9BXY7</accession>
<evidence type="ECO:0000259" key="13">
    <source>
        <dbReference type="PROSITE" id="PS51194"/>
    </source>
</evidence>
<dbReference type="Gene3D" id="3.40.50.300">
    <property type="entry name" value="P-loop containing nucleotide triphosphate hydrolases"/>
    <property type="match status" value="2"/>
</dbReference>
<dbReference type="PROSITE" id="PS51194">
    <property type="entry name" value="HELICASE_CTER"/>
    <property type="match status" value="1"/>
</dbReference>
<feature type="short sequence motif" description="Q motif" evidence="9">
    <location>
        <begin position="203"/>
        <end position="231"/>
    </location>
</feature>
<keyword evidence="6" id="KW-0694">RNA-binding</keyword>
<name>A0A7R9BXY7_9CRUS</name>
<sequence>MDVQRIQKIREMQMFYSQFQPRNGAAVDPTGQPWSGYLPSPHAHPNPHHYQLGLDYQNLAPKMAELDLNNGENGYAAAGAPGGALVGQMPMQQPYVPPHMRNRGGQGYGEQRWDNRQQQQPQQWTQGQKEQKTADRWDNRREYDGVRNETWNNSSRDDWTVMLPQTKRLETELYSEINTGINFDKYEDIPVEATGDSVPPHINSFNELQLTEIVAHNVKMCRYDRPTPVQKHAIPIILGGRDLMACAQTGSGKTAAFLLPILNLMYLRGPPADKQYMAQRRYQYPLALVLAPTRELASQIFDEARKFAYRSKVRPCVVYGGADIKSQMYDLDRGCQLLVATPGRLADLLDRGKIKLDYCSFLVLDEADRMLDMGFEPQIRRIVDQNNMPPTKLRQTLMFSATFPKEIQMLARDFLNNYVFLAVGRVGSTSKNITQKVVWVEEHEKRDHLLDLLSAADVQHKPESLTLVFVETKKGADSLEAFLSAEGYPVTSIHGDRTQREREEALKHFRAGRCPILVATAVAARGLDIPNVKNVINFDLPSDFDEYVHRIGRTGRMGNLGVATSFFNDKNRNIARELMELLSESKQDMPTWLDSVSCDSGRSGPNRRGGRRFNTTFGSRDYRTQTRGGGGSAGNGGGRGGSSMGYGNRGECNGYTFSEYKVILKVVTAAAVVVARMAITRTVVAEEATTRATLAAAKLIGGASESSGIGRDDRKNESKCDG</sequence>
<evidence type="ECO:0000259" key="12">
    <source>
        <dbReference type="PROSITE" id="PS51192"/>
    </source>
</evidence>
<dbReference type="EC" id="3.6.4.13" evidence="1"/>
<comment type="similarity">
    <text evidence="7">Belongs to the DEAD box helicase family. DDX3/DED1 subfamily.</text>
</comment>
<organism evidence="15">
    <name type="scientific">Notodromas monacha</name>
    <dbReference type="NCBI Taxonomy" id="399045"/>
    <lineage>
        <taxon>Eukaryota</taxon>
        <taxon>Metazoa</taxon>
        <taxon>Ecdysozoa</taxon>
        <taxon>Arthropoda</taxon>
        <taxon>Crustacea</taxon>
        <taxon>Oligostraca</taxon>
        <taxon>Ostracoda</taxon>
        <taxon>Podocopa</taxon>
        <taxon>Podocopida</taxon>
        <taxon>Cypridocopina</taxon>
        <taxon>Cypridoidea</taxon>
        <taxon>Cyprididae</taxon>
        <taxon>Notodromas</taxon>
    </lineage>
</organism>
<keyword evidence="2 10" id="KW-0547">Nucleotide-binding</keyword>
<feature type="domain" description="DEAD-box RNA helicase Q" evidence="14">
    <location>
        <begin position="203"/>
        <end position="231"/>
    </location>
</feature>
<dbReference type="OrthoDB" id="196131at2759"/>
<evidence type="ECO:0000259" key="14">
    <source>
        <dbReference type="PROSITE" id="PS51195"/>
    </source>
</evidence>
<feature type="compositionally biased region" description="Low complexity" evidence="11">
    <location>
        <begin position="601"/>
        <end position="619"/>
    </location>
</feature>
<dbReference type="Proteomes" id="UP000678499">
    <property type="component" value="Unassembled WGS sequence"/>
</dbReference>
<gene>
    <name evidence="15" type="ORF">NMOB1V02_LOCUS9673</name>
</gene>
<evidence type="ECO:0000256" key="11">
    <source>
        <dbReference type="SAM" id="MobiDB-lite"/>
    </source>
</evidence>
<protein>
    <recommendedName>
        <fullName evidence="1">RNA helicase</fullName>
        <ecNumber evidence="1">3.6.4.13</ecNumber>
    </recommendedName>
</protein>
<proteinExistence type="inferred from homology"/>
<feature type="domain" description="Helicase C-terminal" evidence="13">
    <location>
        <begin position="432"/>
        <end position="597"/>
    </location>
</feature>
<keyword evidence="4 10" id="KW-0347">Helicase</keyword>
<dbReference type="PROSITE" id="PS00039">
    <property type="entry name" value="DEAD_ATP_HELICASE"/>
    <property type="match status" value="1"/>
</dbReference>
<evidence type="ECO:0000256" key="10">
    <source>
        <dbReference type="RuleBase" id="RU000492"/>
    </source>
</evidence>
<evidence type="ECO:0000256" key="3">
    <source>
        <dbReference type="ARBA" id="ARBA00022801"/>
    </source>
</evidence>
<dbReference type="AlphaFoldDB" id="A0A7R9BXY7"/>
<dbReference type="PANTHER" id="PTHR47958">
    <property type="entry name" value="ATP-DEPENDENT RNA HELICASE DBP3"/>
    <property type="match status" value="1"/>
</dbReference>
<feature type="region of interest" description="Disordered" evidence="11">
    <location>
        <begin position="596"/>
        <end position="642"/>
    </location>
</feature>
<evidence type="ECO:0000313" key="16">
    <source>
        <dbReference type="Proteomes" id="UP000678499"/>
    </source>
</evidence>
<dbReference type="EMBL" id="CAJPEX010003404">
    <property type="protein sequence ID" value="CAG0922193.1"/>
    <property type="molecule type" value="Genomic_DNA"/>
</dbReference>
<dbReference type="PROSITE" id="PS51195">
    <property type="entry name" value="Q_MOTIF"/>
    <property type="match status" value="1"/>
</dbReference>
<evidence type="ECO:0000256" key="7">
    <source>
        <dbReference type="ARBA" id="ARBA00024358"/>
    </source>
</evidence>
<evidence type="ECO:0000256" key="9">
    <source>
        <dbReference type="PROSITE-ProRule" id="PRU00552"/>
    </source>
</evidence>
<dbReference type="PROSITE" id="PS51192">
    <property type="entry name" value="HELICASE_ATP_BIND_1"/>
    <property type="match status" value="1"/>
</dbReference>
<evidence type="ECO:0000256" key="8">
    <source>
        <dbReference type="ARBA" id="ARBA00047984"/>
    </source>
</evidence>
<dbReference type="GO" id="GO:0003723">
    <property type="term" value="F:RNA binding"/>
    <property type="evidence" value="ECO:0007669"/>
    <property type="project" value="UniProtKB-KW"/>
</dbReference>
<dbReference type="InterPro" id="IPR001650">
    <property type="entry name" value="Helicase_C-like"/>
</dbReference>
<dbReference type="Pfam" id="PF00270">
    <property type="entry name" value="DEAD"/>
    <property type="match status" value="1"/>
</dbReference>
<feature type="compositionally biased region" description="Gly residues" evidence="11">
    <location>
        <begin position="627"/>
        <end position="642"/>
    </location>
</feature>
<feature type="domain" description="Helicase ATP-binding" evidence="12">
    <location>
        <begin position="234"/>
        <end position="421"/>
    </location>
</feature>
<dbReference type="CDD" id="cd18051">
    <property type="entry name" value="DEADc_DDX3"/>
    <property type="match status" value="1"/>
</dbReference>
<dbReference type="GO" id="GO:0005524">
    <property type="term" value="F:ATP binding"/>
    <property type="evidence" value="ECO:0007669"/>
    <property type="project" value="UniProtKB-KW"/>
</dbReference>
<evidence type="ECO:0000256" key="1">
    <source>
        <dbReference type="ARBA" id="ARBA00012552"/>
    </source>
</evidence>
<keyword evidence="3 10" id="KW-0378">Hydrolase</keyword>
<evidence type="ECO:0000256" key="5">
    <source>
        <dbReference type="ARBA" id="ARBA00022840"/>
    </source>
</evidence>
<dbReference type="Pfam" id="PF00271">
    <property type="entry name" value="Helicase_C"/>
    <property type="match status" value="1"/>
</dbReference>
<evidence type="ECO:0000313" key="15">
    <source>
        <dbReference type="EMBL" id="CAD7282041.1"/>
    </source>
</evidence>
<dbReference type="GO" id="GO:0016787">
    <property type="term" value="F:hydrolase activity"/>
    <property type="evidence" value="ECO:0007669"/>
    <property type="project" value="UniProtKB-KW"/>
</dbReference>